<comment type="similarity">
    <text evidence="1">Belongs to the UDP-glycosyltransferase family.</text>
</comment>
<reference evidence="5 6" key="1">
    <citation type="submission" date="2019-11" db="EMBL/GenBank/DDBJ databases">
        <title>Whole genome sequence of Oryza granulata.</title>
        <authorList>
            <person name="Li W."/>
        </authorList>
    </citation>
    <scope>NUCLEOTIDE SEQUENCE [LARGE SCALE GENOMIC DNA]</scope>
    <source>
        <strain evidence="6">cv. Menghai</strain>
        <tissue evidence="5">Leaf</tissue>
    </source>
</reference>
<feature type="region of interest" description="Disordered" evidence="4">
    <location>
        <begin position="1"/>
        <end position="23"/>
    </location>
</feature>
<dbReference type="FunFam" id="3.40.50.2000:FF:000056">
    <property type="entry name" value="Glycosyltransferase"/>
    <property type="match status" value="1"/>
</dbReference>
<comment type="caution">
    <text evidence="5">The sequence shown here is derived from an EMBL/GenBank/DDBJ whole genome shotgun (WGS) entry which is preliminary data.</text>
</comment>
<evidence type="ECO:0000256" key="3">
    <source>
        <dbReference type="SAM" id="Coils"/>
    </source>
</evidence>
<dbReference type="OrthoDB" id="5835829at2759"/>
<evidence type="ECO:0000256" key="4">
    <source>
        <dbReference type="SAM" id="MobiDB-lite"/>
    </source>
</evidence>
<protein>
    <recommendedName>
        <fullName evidence="7">UDP-glycosyltransferases domain-containing protein</fullName>
    </recommendedName>
</protein>
<dbReference type="PANTHER" id="PTHR11926">
    <property type="entry name" value="GLUCOSYL/GLUCURONOSYL TRANSFERASES"/>
    <property type="match status" value="1"/>
</dbReference>
<feature type="coiled-coil region" evidence="3">
    <location>
        <begin position="412"/>
        <end position="448"/>
    </location>
</feature>
<accession>A0A6G1CJX8</accession>
<dbReference type="FunFam" id="3.40.50.2000:FF:000040">
    <property type="entry name" value="UDP-glycosyltransferase 76C1"/>
    <property type="match status" value="1"/>
</dbReference>
<keyword evidence="3" id="KW-0175">Coiled coil</keyword>
<dbReference type="Pfam" id="PF00201">
    <property type="entry name" value="UDPGT"/>
    <property type="match status" value="2"/>
</dbReference>
<dbReference type="SUPFAM" id="SSF53756">
    <property type="entry name" value="UDP-Glycosyltransferase/glycogen phosphorylase"/>
    <property type="match status" value="2"/>
</dbReference>
<evidence type="ECO:0000313" key="6">
    <source>
        <dbReference type="Proteomes" id="UP000479710"/>
    </source>
</evidence>
<evidence type="ECO:0008006" key="7">
    <source>
        <dbReference type="Google" id="ProtNLM"/>
    </source>
</evidence>
<dbReference type="GO" id="GO:0080043">
    <property type="term" value="F:quercetin 3-O-glucosyltransferase activity"/>
    <property type="evidence" value="ECO:0007669"/>
    <property type="project" value="TreeGrafter"/>
</dbReference>
<dbReference type="Proteomes" id="UP000479710">
    <property type="component" value="Unassembled WGS sequence"/>
</dbReference>
<gene>
    <name evidence="5" type="ORF">E2562_026810</name>
</gene>
<dbReference type="AlphaFoldDB" id="A0A6G1CJX8"/>
<dbReference type="CDD" id="cd03784">
    <property type="entry name" value="GT1_Gtf-like"/>
    <property type="match status" value="2"/>
</dbReference>
<evidence type="ECO:0000256" key="1">
    <source>
        <dbReference type="ARBA" id="ARBA00009995"/>
    </source>
</evidence>
<evidence type="ECO:0000256" key="2">
    <source>
        <dbReference type="ARBA" id="ARBA00022679"/>
    </source>
</evidence>
<proteinExistence type="inferred from homology"/>
<keyword evidence="2" id="KW-0808">Transferase</keyword>
<organism evidence="5 6">
    <name type="scientific">Oryza meyeriana var. granulata</name>
    <dbReference type="NCBI Taxonomy" id="110450"/>
    <lineage>
        <taxon>Eukaryota</taxon>
        <taxon>Viridiplantae</taxon>
        <taxon>Streptophyta</taxon>
        <taxon>Embryophyta</taxon>
        <taxon>Tracheophyta</taxon>
        <taxon>Spermatophyta</taxon>
        <taxon>Magnoliopsida</taxon>
        <taxon>Liliopsida</taxon>
        <taxon>Poales</taxon>
        <taxon>Poaceae</taxon>
        <taxon>BOP clade</taxon>
        <taxon>Oryzoideae</taxon>
        <taxon>Oryzeae</taxon>
        <taxon>Oryzinae</taxon>
        <taxon>Oryza</taxon>
        <taxon>Oryza meyeriana</taxon>
    </lineage>
</organism>
<dbReference type="Gene3D" id="3.40.50.2000">
    <property type="entry name" value="Glycogen Phosphorylase B"/>
    <property type="match status" value="4"/>
</dbReference>
<name>A0A6G1CJX8_9ORYZ</name>
<dbReference type="EMBL" id="SPHZ02000009">
    <property type="protein sequence ID" value="KAF0900074.1"/>
    <property type="molecule type" value="Genomic_DNA"/>
</dbReference>
<dbReference type="InterPro" id="IPR002213">
    <property type="entry name" value="UDP_glucos_trans"/>
</dbReference>
<keyword evidence="6" id="KW-1185">Reference proteome</keyword>
<evidence type="ECO:0000313" key="5">
    <source>
        <dbReference type="EMBL" id="KAF0900074.1"/>
    </source>
</evidence>
<dbReference type="PANTHER" id="PTHR11926:SF1451">
    <property type="entry name" value="OS07G0241500 PROTEIN"/>
    <property type="match status" value="1"/>
</dbReference>
<sequence length="679" mass="74562">MASVGVARRDGGGGGRRRPTLPFQGHINPMMQLAGALHGRGGLFVTVLYTAFNALDPSRHPELVFVEVPDGIPPDVAASGRTAEIILTMNAAMEDESLSPTVREVLTSVVAADEGQPPVACLIIDAHLLAVQKAAAALGLPTLVLRTGGAACLCCYLAYDMLLQKGYLPPKESQLYEPVKELPPLRLRDLVSIDDELVLEVLARIAETVRNSNGVVINTFDELEPIELERIRGDLGNNGIATVLATGPLHKLTSMDAGSSSLNLHLDRSCIEWLDTQVTRSVLYVSFGSLASMESDKFMEVAYGLEKSGHPFLWVVRPDLVRGMDTACFPDGFESAAKGRGKVILWALQQEVLAHHAVGGFWTYGGWNSVLESICEEAPMIRRSQFTDQIINTRYVEAVWHTGFELKDKLEKRKIEKAIKKLMDENERAEARERANEVKNKNKVARCLENESEMNRPVKEMPPLRVSDLFDPSKYVNEEMGNKILALSTETTTNSSGTVVNTFEALETPELQSVRDELGANIPVFAIGPLHKLANNGDRSSLLEQDRSCIKWLDTKGPGSVLYVSFGSVAMVNQDEFREVAWGLANSGRSFLWVVRPGLVIGSSGKPDLPDGFEEAVEGRGKMVNWAPQAEVLAHPAVGGFWTHNGWNSTLESIYEGVPMLSRPIFEDQLMIARYVQQT</sequence>
<dbReference type="GO" id="GO:0080044">
    <property type="term" value="F:quercetin 7-O-glucosyltransferase activity"/>
    <property type="evidence" value="ECO:0007669"/>
    <property type="project" value="TreeGrafter"/>
</dbReference>